<feature type="region of interest" description="Disordered" evidence="1">
    <location>
        <begin position="463"/>
        <end position="713"/>
    </location>
</feature>
<feature type="region of interest" description="Disordered" evidence="1">
    <location>
        <begin position="382"/>
        <end position="403"/>
    </location>
</feature>
<dbReference type="OrthoDB" id="273915at2759"/>
<dbReference type="OMA" id="QPYESTE"/>
<dbReference type="VEuPathDB" id="TriTrypDB:BSAL_31330"/>
<feature type="region of interest" description="Disordered" evidence="1">
    <location>
        <begin position="74"/>
        <end position="174"/>
    </location>
</feature>
<protein>
    <submittedName>
        <fullName evidence="2">GPI-anchored surface protein, putative</fullName>
    </submittedName>
</protein>
<dbReference type="EMBL" id="CYKH01001905">
    <property type="protein sequence ID" value="CUG91326.1"/>
    <property type="molecule type" value="Genomic_DNA"/>
</dbReference>
<feature type="compositionally biased region" description="Basic and acidic residues" evidence="1">
    <location>
        <begin position="264"/>
        <end position="273"/>
    </location>
</feature>
<feature type="compositionally biased region" description="Low complexity" evidence="1">
    <location>
        <begin position="286"/>
        <end position="302"/>
    </location>
</feature>
<proteinExistence type="predicted"/>
<feature type="compositionally biased region" description="Low complexity" evidence="1">
    <location>
        <begin position="697"/>
        <end position="710"/>
    </location>
</feature>
<feature type="compositionally biased region" description="Polar residues" evidence="1">
    <location>
        <begin position="529"/>
        <end position="554"/>
    </location>
</feature>
<feature type="compositionally biased region" description="Basic and acidic residues" evidence="1">
    <location>
        <begin position="486"/>
        <end position="497"/>
    </location>
</feature>
<evidence type="ECO:0000256" key="1">
    <source>
        <dbReference type="SAM" id="MobiDB-lite"/>
    </source>
</evidence>
<feature type="compositionally biased region" description="Low complexity" evidence="1">
    <location>
        <begin position="227"/>
        <end position="245"/>
    </location>
</feature>
<dbReference type="AlphaFoldDB" id="A0A0S4JII3"/>
<feature type="compositionally biased region" description="Polar residues" evidence="1">
    <location>
        <begin position="89"/>
        <end position="100"/>
    </location>
</feature>
<feature type="compositionally biased region" description="Polar residues" evidence="1">
    <location>
        <begin position="111"/>
        <end position="123"/>
    </location>
</feature>
<reference evidence="3" key="1">
    <citation type="submission" date="2015-09" db="EMBL/GenBank/DDBJ databases">
        <authorList>
            <consortium name="Pathogen Informatics"/>
        </authorList>
    </citation>
    <scope>NUCLEOTIDE SEQUENCE [LARGE SCALE GENOMIC DNA]</scope>
    <source>
        <strain evidence="3">Lake Konstanz</strain>
    </source>
</reference>
<evidence type="ECO:0000313" key="3">
    <source>
        <dbReference type="Proteomes" id="UP000051952"/>
    </source>
</evidence>
<feature type="region of interest" description="Disordered" evidence="1">
    <location>
        <begin position="210"/>
        <end position="343"/>
    </location>
</feature>
<dbReference type="Proteomes" id="UP000051952">
    <property type="component" value="Unassembled WGS sequence"/>
</dbReference>
<evidence type="ECO:0000313" key="2">
    <source>
        <dbReference type="EMBL" id="CUG91326.1"/>
    </source>
</evidence>
<feature type="compositionally biased region" description="Polar residues" evidence="1">
    <location>
        <begin position="384"/>
        <end position="393"/>
    </location>
</feature>
<feature type="compositionally biased region" description="Polar residues" evidence="1">
    <location>
        <begin position="578"/>
        <end position="587"/>
    </location>
</feature>
<gene>
    <name evidence="2" type="ORF">BSAL_31330</name>
</gene>
<sequence>MTTPSSVVFLESDGAAIGRYPFMHGQRGTTFIQPHALIRDASSTTVDNIEHAKGEWKDVPMCVRDTILRLMRSSSSSTSTQAEDHFYPQQHQGSSRSGSLLSIPLSARGGATSSTPRTGQQPLSARGERPLSARGAASERPGSSQRRISFIASEGLPNRRRTPSSGPAAVSKSRTAPVTIYSSGNFDDHNNTIAVAGHVPHLSPMVERVLARSSSNTASPQRGAAATQQPTSSSPHHSQGAGAASAPPPQKSYNNSPFGGAHHHPYESPEKQSARTNVGGDDACHVPSQQQQRVVSPRRSPVNHPPQLIQGTWRPAGVVQPYESTEPFGSNASDGRSAKPKQQRALALSNLMTFHRGIERMKTDHETLLASQMITAMALAGPRKNTTATTSPRGHQGPTEGQKKAVDDVGYLLKALTEASVELVAQFASDEEKRYLGLHSHKYQTRAERQSSYQYTAPPSAVERKLKMPGNGGPQRLPPGPYSEHLATEEAAFHEAHSSPSFGPKANASTAGATLDSPHRPPQRLPSKALTSPVRSPRSATPSVPVKHSSSGSMRQPAANDFAVTSGEVDAQRDESDTALTSTNDQLKITLPPQKWNSQSPATALPSPPDPAPQASSNLTLSVPPPQQPETMDHPQQRNQPITGQRKDATDTSSSSSTSSIEQVVRPKRNATRQPSPNIRAEMPSTSAVISQPPPRSLSSSHRSPSIPEPVVSVAPATVPQESRLLQPTITAGPQLIPSAGPPAVPVSATNSAVAAGGVTPALPSNIRLVKRLVPTPNAMQHTISPPAPSTTAAAFVPRNTTTTPNTSSPAVAVPATTAMNSFLPTSTPPLAVFWQQALIEPLLCRVLGEAAAIDARSTSHILG</sequence>
<accession>A0A0S4JII3</accession>
<organism evidence="2 3">
    <name type="scientific">Bodo saltans</name>
    <name type="common">Flagellated protozoan</name>
    <dbReference type="NCBI Taxonomy" id="75058"/>
    <lineage>
        <taxon>Eukaryota</taxon>
        <taxon>Discoba</taxon>
        <taxon>Euglenozoa</taxon>
        <taxon>Kinetoplastea</taxon>
        <taxon>Metakinetoplastina</taxon>
        <taxon>Eubodonida</taxon>
        <taxon>Bodonidae</taxon>
        <taxon>Bodo</taxon>
    </lineage>
</organism>
<name>A0A0S4JII3_BODSA</name>
<keyword evidence="3" id="KW-1185">Reference proteome</keyword>